<comment type="subcellular location">
    <subcellularLocation>
        <location evidence="1">Membrane</location>
        <topology evidence="1">Multi-pass membrane protein</topology>
    </subcellularLocation>
</comment>
<keyword evidence="10" id="KW-1185">Reference proteome</keyword>
<accession>A0AAQ3JLS4</accession>
<keyword evidence="2" id="KW-0813">Transport</keyword>
<evidence type="ECO:0000256" key="4">
    <source>
        <dbReference type="ARBA" id="ARBA00022737"/>
    </source>
</evidence>
<protein>
    <submittedName>
        <fullName evidence="9">Tonoplast intrinsic protein</fullName>
    </submittedName>
</protein>
<dbReference type="GO" id="GO:0009705">
    <property type="term" value="C:plant-type vacuole membrane"/>
    <property type="evidence" value="ECO:0007669"/>
    <property type="project" value="TreeGrafter"/>
</dbReference>
<feature type="transmembrane region" description="Helical" evidence="8">
    <location>
        <begin position="20"/>
        <end position="42"/>
    </location>
</feature>
<keyword evidence="5 8" id="KW-1133">Transmembrane helix</keyword>
<evidence type="ECO:0000256" key="8">
    <source>
        <dbReference type="SAM" id="Phobius"/>
    </source>
</evidence>
<reference evidence="9 10" key="1">
    <citation type="submission" date="2023-10" db="EMBL/GenBank/DDBJ databases">
        <title>Chromosome-scale genome assembly provides insights into flower coloration mechanisms of Canna indica.</title>
        <authorList>
            <person name="Li C."/>
        </authorList>
    </citation>
    <scope>NUCLEOTIDE SEQUENCE [LARGE SCALE GENOMIC DNA]</scope>
    <source>
        <tissue evidence="9">Flower</tissue>
    </source>
</reference>
<dbReference type="SUPFAM" id="SSF81338">
    <property type="entry name" value="Aquaporin-like"/>
    <property type="match status" value="1"/>
</dbReference>
<keyword evidence="6 8" id="KW-0472">Membrane</keyword>
<keyword evidence="3 8" id="KW-0812">Transmembrane</keyword>
<dbReference type="Proteomes" id="UP001327560">
    <property type="component" value="Chromosome 1"/>
</dbReference>
<dbReference type="Pfam" id="PF00230">
    <property type="entry name" value="MIP"/>
    <property type="match status" value="1"/>
</dbReference>
<dbReference type="PANTHER" id="PTHR45665">
    <property type="entry name" value="AQUAPORIN-8"/>
    <property type="match status" value="1"/>
</dbReference>
<keyword evidence="4" id="KW-0677">Repeat</keyword>
<evidence type="ECO:0000313" key="10">
    <source>
        <dbReference type="Proteomes" id="UP001327560"/>
    </source>
</evidence>
<proteinExistence type="inferred from homology"/>
<dbReference type="InterPro" id="IPR000425">
    <property type="entry name" value="MIP"/>
</dbReference>
<name>A0AAQ3JLS4_9LILI</name>
<dbReference type="EMBL" id="CP136890">
    <property type="protein sequence ID" value="WOK92284.1"/>
    <property type="molecule type" value="Genomic_DNA"/>
</dbReference>
<dbReference type="InterPro" id="IPR023271">
    <property type="entry name" value="Aquaporin-like"/>
</dbReference>
<evidence type="ECO:0000256" key="7">
    <source>
        <dbReference type="ARBA" id="ARBA00038477"/>
    </source>
</evidence>
<sequence>MNPAVSFGPALVSWVWDDQWVYWLGPLIGGGVAGLLYEYIFITEIHELLNARDY</sequence>
<dbReference type="AlphaFoldDB" id="A0AAQ3JLS4"/>
<dbReference type="PANTHER" id="PTHR45665:SF54">
    <property type="entry name" value="AQUAPORIN TIP1-1"/>
    <property type="match status" value="1"/>
</dbReference>
<evidence type="ECO:0000313" key="9">
    <source>
        <dbReference type="EMBL" id="WOK92284.1"/>
    </source>
</evidence>
<evidence type="ECO:0000256" key="3">
    <source>
        <dbReference type="ARBA" id="ARBA00022692"/>
    </source>
</evidence>
<organism evidence="9 10">
    <name type="scientific">Canna indica</name>
    <name type="common">Indian-shot</name>
    <dbReference type="NCBI Taxonomy" id="4628"/>
    <lineage>
        <taxon>Eukaryota</taxon>
        <taxon>Viridiplantae</taxon>
        <taxon>Streptophyta</taxon>
        <taxon>Embryophyta</taxon>
        <taxon>Tracheophyta</taxon>
        <taxon>Spermatophyta</taxon>
        <taxon>Magnoliopsida</taxon>
        <taxon>Liliopsida</taxon>
        <taxon>Zingiberales</taxon>
        <taxon>Cannaceae</taxon>
        <taxon>Canna</taxon>
    </lineage>
</organism>
<gene>
    <name evidence="9" type="ORF">Cni_G00975</name>
</gene>
<evidence type="ECO:0000256" key="6">
    <source>
        <dbReference type="ARBA" id="ARBA00023136"/>
    </source>
</evidence>
<dbReference type="Gene3D" id="1.20.1080.10">
    <property type="entry name" value="Glycerol uptake facilitator protein"/>
    <property type="match status" value="1"/>
</dbReference>
<dbReference type="GO" id="GO:0015250">
    <property type="term" value="F:water channel activity"/>
    <property type="evidence" value="ECO:0007669"/>
    <property type="project" value="TreeGrafter"/>
</dbReference>
<evidence type="ECO:0000256" key="1">
    <source>
        <dbReference type="ARBA" id="ARBA00004141"/>
    </source>
</evidence>
<evidence type="ECO:0000256" key="2">
    <source>
        <dbReference type="ARBA" id="ARBA00022448"/>
    </source>
</evidence>
<evidence type="ECO:0000256" key="5">
    <source>
        <dbReference type="ARBA" id="ARBA00022989"/>
    </source>
</evidence>
<comment type="similarity">
    <text evidence="7">Belongs to the MIP/aquaporin (TC 1.A.8) family. TIP (TC 1.A.8.10) subfamily.</text>
</comment>
<dbReference type="InterPro" id="IPR034294">
    <property type="entry name" value="Aquaporin_transptr"/>
</dbReference>